<accession>A0A931BW07</accession>
<name>A0A931BW07_9HYPH</name>
<evidence type="ECO:0000313" key="2">
    <source>
        <dbReference type="EMBL" id="MBF9233852.1"/>
    </source>
</evidence>
<organism evidence="2 3">
    <name type="scientific">Microvirga alba</name>
    <dbReference type="NCBI Taxonomy" id="2791025"/>
    <lineage>
        <taxon>Bacteria</taxon>
        <taxon>Pseudomonadati</taxon>
        <taxon>Pseudomonadota</taxon>
        <taxon>Alphaproteobacteria</taxon>
        <taxon>Hyphomicrobiales</taxon>
        <taxon>Methylobacteriaceae</taxon>
        <taxon>Microvirga</taxon>
    </lineage>
</organism>
<proteinExistence type="predicted"/>
<gene>
    <name evidence="2" type="ORF">I2H38_10740</name>
</gene>
<dbReference type="InterPro" id="IPR002878">
    <property type="entry name" value="ChsH2_C"/>
</dbReference>
<dbReference type="PANTHER" id="PTHR34075">
    <property type="entry name" value="BLR3430 PROTEIN"/>
    <property type="match status" value="1"/>
</dbReference>
<dbReference type="InterPro" id="IPR012340">
    <property type="entry name" value="NA-bd_OB-fold"/>
</dbReference>
<protein>
    <submittedName>
        <fullName evidence="2">OB-fold domain-containing protein</fullName>
    </submittedName>
</protein>
<evidence type="ECO:0000259" key="1">
    <source>
        <dbReference type="Pfam" id="PF01796"/>
    </source>
</evidence>
<reference evidence="2" key="1">
    <citation type="submission" date="2020-11" db="EMBL/GenBank/DDBJ databases">
        <authorList>
            <person name="Kim M.K."/>
        </authorList>
    </citation>
    <scope>NUCLEOTIDE SEQUENCE</scope>
    <source>
        <strain evidence="2">BT350</strain>
    </source>
</reference>
<feature type="domain" description="ChsH2 C-terminal OB-fold" evidence="1">
    <location>
        <begin position="39"/>
        <end position="101"/>
    </location>
</feature>
<dbReference type="InterPro" id="IPR052513">
    <property type="entry name" value="Thioester_dehydratase-like"/>
</dbReference>
<dbReference type="Pfam" id="PF01796">
    <property type="entry name" value="OB_ChsH2_C"/>
    <property type="match status" value="1"/>
</dbReference>
<dbReference type="SUPFAM" id="SSF50249">
    <property type="entry name" value="Nucleic acid-binding proteins"/>
    <property type="match status" value="1"/>
</dbReference>
<sequence>MWESISNRKWALQYCPESDSFRYPPSPICPDSLSMTYEWRPIKGTGEILSWAIFHRKYFDDFPPPYNTIAVRLDEGPIVISNLIGPEPEGDWIGCRVEVVYEDSGGVTIPKMRLI</sequence>
<dbReference type="EMBL" id="JADQDO010000004">
    <property type="protein sequence ID" value="MBF9233852.1"/>
    <property type="molecule type" value="Genomic_DNA"/>
</dbReference>
<dbReference type="Proteomes" id="UP000599312">
    <property type="component" value="Unassembled WGS sequence"/>
</dbReference>
<keyword evidence="3" id="KW-1185">Reference proteome</keyword>
<evidence type="ECO:0000313" key="3">
    <source>
        <dbReference type="Proteomes" id="UP000599312"/>
    </source>
</evidence>
<dbReference type="AlphaFoldDB" id="A0A931BW07"/>
<dbReference type="PANTHER" id="PTHR34075:SF5">
    <property type="entry name" value="BLR3430 PROTEIN"/>
    <property type="match status" value="1"/>
</dbReference>
<comment type="caution">
    <text evidence="2">The sequence shown here is derived from an EMBL/GenBank/DDBJ whole genome shotgun (WGS) entry which is preliminary data.</text>
</comment>